<keyword evidence="1" id="KW-1133">Transmembrane helix</keyword>
<feature type="transmembrane region" description="Helical" evidence="1">
    <location>
        <begin position="105"/>
        <end position="123"/>
    </location>
</feature>
<organism evidence="2 3">
    <name type="scientific">Gillisia lutea</name>
    <dbReference type="NCBI Taxonomy" id="2909668"/>
    <lineage>
        <taxon>Bacteria</taxon>
        <taxon>Pseudomonadati</taxon>
        <taxon>Bacteroidota</taxon>
        <taxon>Flavobacteriia</taxon>
        <taxon>Flavobacteriales</taxon>
        <taxon>Flavobacteriaceae</taxon>
        <taxon>Gillisia</taxon>
    </lineage>
</organism>
<gene>
    <name evidence="2" type="ORF">L1I30_00230</name>
</gene>
<evidence type="ECO:0000313" key="2">
    <source>
        <dbReference type="EMBL" id="MCF4100080.1"/>
    </source>
</evidence>
<dbReference type="RefSeq" id="WP_236132248.1">
    <property type="nucleotide sequence ID" value="NZ_JAKGTH010000006.1"/>
</dbReference>
<evidence type="ECO:0000256" key="1">
    <source>
        <dbReference type="SAM" id="Phobius"/>
    </source>
</evidence>
<keyword evidence="1" id="KW-0472">Membrane</keyword>
<evidence type="ECO:0000313" key="3">
    <source>
        <dbReference type="Proteomes" id="UP001179363"/>
    </source>
</evidence>
<comment type="caution">
    <text evidence="2">The sequence shown here is derived from an EMBL/GenBank/DDBJ whole genome shotgun (WGS) entry which is preliminary data.</text>
</comment>
<keyword evidence="1" id="KW-0812">Transmembrane</keyword>
<name>A0ABS9EE84_9FLAO</name>
<sequence>MSTQKKTLNLAAWTLAWVLTMALASFGPKFLWDSNSTLSILAIILNLAIGIGMILANKRHLNSLDELQRKIQLEAMAISLGAAVVFGLSYSLLDTTNVITYDAEISHLVILIGITYLGGILIGNSRYQ</sequence>
<dbReference type="Proteomes" id="UP001179363">
    <property type="component" value="Unassembled WGS sequence"/>
</dbReference>
<reference evidence="2" key="1">
    <citation type="submission" date="2022-01" db="EMBL/GenBank/DDBJ databases">
        <title>Gillisia lutea sp. nov., isolated from marine plastic residues from the Malvarosa beach (Valencia, Spain).</title>
        <authorList>
            <person name="Vidal-Verdu A."/>
            <person name="Molina-Menor E."/>
            <person name="Satari L."/>
            <person name="Pascual J."/>
            <person name="Pereto J."/>
            <person name="Porcar M."/>
        </authorList>
    </citation>
    <scope>NUCLEOTIDE SEQUENCE</scope>
    <source>
        <strain evidence="2">M10.2A</strain>
    </source>
</reference>
<protein>
    <submittedName>
        <fullName evidence="2">Uncharacterized protein</fullName>
    </submittedName>
</protein>
<feature type="transmembrane region" description="Helical" evidence="1">
    <location>
        <begin position="75"/>
        <end position="93"/>
    </location>
</feature>
<proteinExistence type="predicted"/>
<dbReference type="EMBL" id="JAKGTH010000006">
    <property type="protein sequence ID" value="MCF4100080.1"/>
    <property type="molecule type" value="Genomic_DNA"/>
</dbReference>
<keyword evidence="3" id="KW-1185">Reference proteome</keyword>
<feature type="transmembrane region" description="Helical" evidence="1">
    <location>
        <begin position="34"/>
        <end position="55"/>
    </location>
</feature>
<accession>A0ABS9EE84</accession>